<sequence>DAIKENVKLDGLKLWKVYINTREKGGKYLLLKESSADANVEVVFE</sequence>
<organism evidence="1 2">
    <name type="scientific">Funneliformis caledonium</name>
    <dbReference type="NCBI Taxonomy" id="1117310"/>
    <lineage>
        <taxon>Eukaryota</taxon>
        <taxon>Fungi</taxon>
        <taxon>Fungi incertae sedis</taxon>
        <taxon>Mucoromycota</taxon>
        <taxon>Glomeromycotina</taxon>
        <taxon>Glomeromycetes</taxon>
        <taxon>Glomerales</taxon>
        <taxon>Glomeraceae</taxon>
        <taxon>Funneliformis</taxon>
    </lineage>
</organism>
<protein>
    <submittedName>
        <fullName evidence="1">14881_t:CDS:1</fullName>
    </submittedName>
</protein>
<feature type="non-terminal residue" evidence="1">
    <location>
        <position position="1"/>
    </location>
</feature>
<gene>
    <name evidence="1" type="ORF">FCALED_LOCUS17376</name>
</gene>
<name>A0A9N9J7C2_9GLOM</name>
<reference evidence="1" key="1">
    <citation type="submission" date="2021-06" db="EMBL/GenBank/DDBJ databases">
        <authorList>
            <person name="Kallberg Y."/>
            <person name="Tangrot J."/>
            <person name="Rosling A."/>
        </authorList>
    </citation>
    <scope>NUCLEOTIDE SEQUENCE</scope>
    <source>
        <strain evidence="1">UK204</strain>
    </source>
</reference>
<dbReference type="EMBL" id="CAJVPQ010026279">
    <property type="protein sequence ID" value="CAG8768413.1"/>
    <property type="molecule type" value="Genomic_DNA"/>
</dbReference>
<dbReference type="AlphaFoldDB" id="A0A9N9J7C2"/>
<proteinExistence type="predicted"/>
<feature type="non-terminal residue" evidence="1">
    <location>
        <position position="45"/>
    </location>
</feature>
<evidence type="ECO:0000313" key="2">
    <source>
        <dbReference type="Proteomes" id="UP000789570"/>
    </source>
</evidence>
<comment type="caution">
    <text evidence="1">The sequence shown here is derived from an EMBL/GenBank/DDBJ whole genome shotgun (WGS) entry which is preliminary data.</text>
</comment>
<accession>A0A9N9J7C2</accession>
<evidence type="ECO:0000313" key="1">
    <source>
        <dbReference type="EMBL" id="CAG8768413.1"/>
    </source>
</evidence>
<keyword evidence="2" id="KW-1185">Reference proteome</keyword>
<dbReference type="Proteomes" id="UP000789570">
    <property type="component" value="Unassembled WGS sequence"/>
</dbReference>